<feature type="region of interest" description="Disordered" evidence="1">
    <location>
        <begin position="1"/>
        <end position="38"/>
    </location>
</feature>
<proteinExistence type="predicted"/>
<evidence type="ECO:0000313" key="3">
    <source>
        <dbReference type="Proteomes" id="UP000030533"/>
    </source>
</evidence>
<gene>
    <name evidence="2" type="ORF">EU98_1399</name>
</gene>
<organism evidence="2 3">
    <name type="scientific">Prochlorococcus marinus str. MIT 9314</name>
    <dbReference type="NCBI Taxonomy" id="167548"/>
    <lineage>
        <taxon>Bacteria</taxon>
        <taxon>Bacillati</taxon>
        <taxon>Cyanobacteriota</taxon>
        <taxon>Cyanophyceae</taxon>
        <taxon>Synechococcales</taxon>
        <taxon>Prochlorococcaceae</taxon>
        <taxon>Prochlorococcus</taxon>
    </lineage>
</organism>
<dbReference type="eggNOG" id="ENOG5032IHE">
    <property type="taxonomic scope" value="Bacteria"/>
</dbReference>
<dbReference type="Proteomes" id="UP000030533">
    <property type="component" value="Unassembled WGS sequence"/>
</dbReference>
<evidence type="ECO:0000256" key="1">
    <source>
        <dbReference type="SAM" id="MobiDB-lite"/>
    </source>
</evidence>
<reference evidence="3" key="1">
    <citation type="journal article" date="2014" name="Sci. Data">
        <title>Genomes of diverse isolates of the marine cyanobacterium Prochlorococcus.</title>
        <authorList>
            <person name="Biller S."/>
            <person name="Berube P."/>
            <person name="Thompson J."/>
            <person name="Kelly L."/>
            <person name="Roggensack S."/>
            <person name="Awad L."/>
            <person name="Roache-Johnson K."/>
            <person name="Ding H."/>
            <person name="Giovannoni S.J."/>
            <person name="Moore L.R."/>
            <person name="Chisholm S.W."/>
        </authorList>
    </citation>
    <scope>NUCLEOTIDE SEQUENCE [LARGE SCALE GENOMIC DNA]</scope>
    <source>
        <strain evidence="3">MIT 9314</strain>
    </source>
</reference>
<name>A0A0A2AFF7_PROMR</name>
<protein>
    <submittedName>
        <fullName evidence="2">Uncharacterized protein</fullName>
    </submittedName>
</protein>
<accession>A0A0A2AFF7</accession>
<evidence type="ECO:0000313" key="2">
    <source>
        <dbReference type="EMBL" id="KGG00598.1"/>
    </source>
</evidence>
<dbReference type="AlphaFoldDB" id="A0A0A2AFF7"/>
<comment type="caution">
    <text evidence="2">The sequence shown here is derived from an EMBL/GenBank/DDBJ whole genome shotgun (WGS) entry which is preliminary data.</text>
</comment>
<dbReference type="EMBL" id="JNAO01000012">
    <property type="protein sequence ID" value="KGG00598.1"/>
    <property type="molecule type" value="Genomic_DNA"/>
</dbReference>
<sequence>MGNHLSRTGITSKSQAALKSRLFNGHKSTKPCSQPGFT</sequence>
<feature type="compositionally biased region" description="Polar residues" evidence="1">
    <location>
        <begin position="1"/>
        <end position="17"/>
    </location>
</feature>